<sequence length="263" mass="29865">MKQKQAILLVSFGTSYLKSKEKTIDKLLEKTAESFPDYRIYQAWTSKVIIKILKERNNIVIPAIEEAMAQIHSEGIEKLIVQPTHFINGIENETMEELVLQHAAPGLDIRFGDPLLTSTEDHKAVLQAVIREFSQLPREEALVYMGHGTTHHANSVYAALDYMLKDMGCLNFFMGTVEAYPDLDALIRQVTRTKARKVHLAPFMLVAGDHANNDMAGDHKDSWKSQFEAAGYEVECHLKGLGEYEGIRDIYMEHLRKAIEKSF</sequence>
<name>A0AC61RUJ7_9FIRM</name>
<gene>
    <name evidence="1" type="ORF">E5329_14075</name>
</gene>
<protein>
    <submittedName>
        <fullName evidence="1">Sirohydrochlorin cobaltochelatase</fullName>
    </submittedName>
</protein>
<reference evidence="1" key="1">
    <citation type="submission" date="2019-04" db="EMBL/GenBank/DDBJ databases">
        <title>Microbes associate with the intestines of laboratory mice.</title>
        <authorList>
            <person name="Navarre W."/>
            <person name="Wong E."/>
            <person name="Huang K."/>
            <person name="Tropini C."/>
            <person name="Ng K."/>
            <person name="Yu B."/>
        </authorList>
    </citation>
    <scope>NUCLEOTIDE SEQUENCE</scope>
    <source>
        <strain evidence="1">NM01_1-7b</strain>
    </source>
</reference>
<accession>A0AC61RUJ7</accession>
<comment type="caution">
    <text evidence="1">The sequence shown here is derived from an EMBL/GenBank/DDBJ whole genome shotgun (WGS) entry which is preliminary data.</text>
</comment>
<organism evidence="1 2">
    <name type="scientific">Petralouisia muris</name>
    <dbReference type="NCBI Taxonomy" id="3032872"/>
    <lineage>
        <taxon>Bacteria</taxon>
        <taxon>Bacillati</taxon>
        <taxon>Bacillota</taxon>
        <taxon>Clostridia</taxon>
        <taxon>Lachnospirales</taxon>
        <taxon>Lachnospiraceae</taxon>
        <taxon>Petralouisia</taxon>
    </lineage>
</organism>
<keyword evidence="2" id="KW-1185">Reference proteome</keyword>
<evidence type="ECO:0000313" key="1">
    <source>
        <dbReference type="EMBL" id="TGY95546.1"/>
    </source>
</evidence>
<evidence type="ECO:0000313" key="2">
    <source>
        <dbReference type="Proteomes" id="UP000304953"/>
    </source>
</evidence>
<dbReference type="EMBL" id="SRYA01000027">
    <property type="protein sequence ID" value="TGY95546.1"/>
    <property type="molecule type" value="Genomic_DNA"/>
</dbReference>
<dbReference type="Proteomes" id="UP000304953">
    <property type="component" value="Unassembled WGS sequence"/>
</dbReference>
<proteinExistence type="predicted"/>